<feature type="domain" description="HTH crp-type" evidence="4">
    <location>
        <begin position="144"/>
        <end position="219"/>
    </location>
</feature>
<sequence>MAFKNLDEFKKMNQQKNKVFFETILAKKLNLTKTFYKKGTLLPMQDGLEPFVMILDGFVIQTAPDTVSGSKALTFLTKYEFTGLASLYNDFYFPNEYVALTDITVVHLTPQMITQNIADYPLFLYTNLQCEILVYSLNLVGTSLSGSERIIFTLVELAKQIPQENDSSQMLIPSFITQKTIASFSSVSRVYVTRVLTDLEKKGIIHRVEKKGIAIPNLEQLILLSPPHHEAIF</sequence>
<dbReference type="Proteomes" id="UP000198948">
    <property type="component" value="Unassembled WGS sequence"/>
</dbReference>
<evidence type="ECO:0000256" key="2">
    <source>
        <dbReference type="ARBA" id="ARBA00023125"/>
    </source>
</evidence>
<dbReference type="SMART" id="SM00419">
    <property type="entry name" value="HTH_CRP"/>
    <property type="match status" value="1"/>
</dbReference>
<dbReference type="GO" id="GO:0016301">
    <property type="term" value="F:kinase activity"/>
    <property type="evidence" value="ECO:0007669"/>
    <property type="project" value="UniProtKB-KW"/>
</dbReference>
<keyword evidence="2" id="KW-0238">DNA-binding</keyword>
<name>A0A1H9QFP4_9LACT</name>
<dbReference type="PROSITE" id="PS51063">
    <property type="entry name" value="HTH_CRP_2"/>
    <property type="match status" value="1"/>
</dbReference>
<dbReference type="EMBL" id="FOHA01000002">
    <property type="protein sequence ID" value="SER59248.1"/>
    <property type="molecule type" value="Genomic_DNA"/>
</dbReference>
<dbReference type="GO" id="GO:0006355">
    <property type="term" value="P:regulation of DNA-templated transcription"/>
    <property type="evidence" value="ECO:0007669"/>
    <property type="project" value="InterPro"/>
</dbReference>
<proteinExistence type="predicted"/>
<dbReference type="AlphaFoldDB" id="A0A1H9QFP4"/>
<keyword evidence="6" id="KW-1185">Reference proteome</keyword>
<reference evidence="5 6" key="1">
    <citation type="submission" date="2016-10" db="EMBL/GenBank/DDBJ databases">
        <authorList>
            <person name="de Groot N.N."/>
        </authorList>
    </citation>
    <scope>NUCLEOTIDE SEQUENCE [LARGE SCALE GENOMIC DNA]</scope>
    <source>
        <strain evidence="5 6">DSM 13760</strain>
    </source>
</reference>
<dbReference type="InterPro" id="IPR036390">
    <property type="entry name" value="WH_DNA-bd_sf"/>
</dbReference>
<accession>A0A1H9QFP4</accession>
<evidence type="ECO:0000313" key="6">
    <source>
        <dbReference type="Proteomes" id="UP000198948"/>
    </source>
</evidence>
<dbReference type="InterPro" id="IPR018490">
    <property type="entry name" value="cNMP-bd_dom_sf"/>
</dbReference>
<dbReference type="SUPFAM" id="SSF46785">
    <property type="entry name" value="Winged helix' DNA-binding domain"/>
    <property type="match status" value="1"/>
</dbReference>
<gene>
    <name evidence="5" type="ORF">SAMN04488559_10246</name>
</gene>
<evidence type="ECO:0000256" key="3">
    <source>
        <dbReference type="ARBA" id="ARBA00023163"/>
    </source>
</evidence>
<keyword evidence="3" id="KW-0804">Transcription</keyword>
<keyword evidence="5" id="KW-0418">Kinase</keyword>
<keyword evidence="1" id="KW-0805">Transcription regulation</keyword>
<protein>
    <submittedName>
        <fullName evidence="5">cAMP-binding domain of CRP or a regulatory subunit of cAMP-dependent protein kinases</fullName>
    </submittedName>
</protein>
<dbReference type="InterPro" id="IPR012318">
    <property type="entry name" value="HTH_CRP"/>
</dbReference>
<evidence type="ECO:0000259" key="4">
    <source>
        <dbReference type="PROSITE" id="PS51063"/>
    </source>
</evidence>
<dbReference type="InterPro" id="IPR014710">
    <property type="entry name" value="RmlC-like_jellyroll"/>
</dbReference>
<evidence type="ECO:0000256" key="1">
    <source>
        <dbReference type="ARBA" id="ARBA00023015"/>
    </source>
</evidence>
<keyword evidence="5" id="KW-0808">Transferase</keyword>
<dbReference type="STRING" id="142588.SAMN04488559_10246"/>
<evidence type="ECO:0000313" key="5">
    <source>
        <dbReference type="EMBL" id="SER59248.1"/>
    </source>
</evidence>
<dbReference type="SUPFAM" id="SSF51206">
    <property type="entry name" value="cAMP-binding domain-like"/>
    <property type="match status" value="1"/>
</dbReference>
<dbReference type="GO" id="GO:0003677">
    <property type="term" value="F:DNA binding"/>
    <property type="evidence" value="ECO:0007669"/>
    <property type="project" value="UniProtKB-KW"/>
</dbReference>
<organism evidence="5 6">
    <name type="scientific">Isobaculum melis</name>
    <dbReference type="NCBI Taxonomy" id="142588"/>
    <lineage>
        <taxon>Bacteria</taxon>
        <taxon>Bacillati</taxon>
        <taxon>Bacillota</taxon>
        <taxon>Bacilli</taxon>
        <taxon>Lactobacillales</taxon>
        <taxon>Carnobacteriaceae</taxon>
        <taxon>Isobaculum</taxon>
    </lineage>
</organism>
<dbReference type="Gene3D" id="2.60.120.10">
    <property type="entry name" value="Jelly Rolls"/>
    <property type="match status" value="1"/>
</dbReference>
<dbReference type="Pfam" id="PF13545">
    <property type="entry name" value="HTH_Crp_2"/>
    <property type="match status" value="1"/>
</dbReference>